<reference evidence="1 2" key="1">
    <citation type="submission" date="2019-02" db="EMBL/GenBank/DDBJ databases">
        <title>Deep-cultivation of Planctomycetes and their phenomic and genomic characterization uncovers novel biology.</title>
        <authorList>
            <person name="Wiegand S."/>
            <person name="Jogler M."/>
            <person name="Boedeker C."/>
            <person name="Pinto D."/>
            <person name="Vollmers J."/>
            <person name="Rivas-Marin E."/>
            <person name="Kohn T."/>
            <person name="Peeters S.H."/>
            <person name="Heuer A."/>
            <person name="Rast P."/>
            <person name="Oberbeckmann S."/>
            <person name="Bunk B."/>
            <person name="Jeske O."/>
            <person name="Meyerdierks A."/>
            <person name="Storesund J.E."/>
            <person name="Kallscheuer N."/>
            <person name="Luecker S."/>
            <person name="Lage O.M."/>
            <person name="Pohl T."/>
            <person name="Merkel B.J."/>
            <person name="Hornburger P."/>
            <person name="Mueller R.-W."/>
            <person name="Bruemmer F."/>
            <person name="Labrenz M."/>
            <person name="Spormann A.M."/>
            <person name="Op Den Camp H."/>
            <person name="Overmann J."/>
            <person name="Amann R."/>
            <person name="Jetten M.S.M."/>
            <person name="Mascher T."/>
            <person name="Medema M.H."/>
            <person name="Devos D.P."/>
            <person name="Kaster A.-K."/>
            <person name="Ovreas L."/>
            <person name="Rohde M."/>
            <person name="Galperin M.Y."/>
            <person name="Jogler C."/>
        </authorList>
    </citation>
    <scope>NUCLEOTIDE SEQUENCE [LARGE SCALE GENOMIC DNA]</scope>
    <source>
        <strain evidence="1 2">Poly59</strain>
    </source>
</reference>
<dbReference type="Proteomes" id="UP000317977">
    <property type="component" value="Unassembled WGS sequence"/>
</dbReference>
<proteinExistence type="predicted"/>
<gene>
    <name evidence="1" type="ORF">Poly59_40530</name>
</gene>
<evidence type="ECO:0000313" key="2">
    <source>
        <dbReference type="Proteomes" id="UP000317977"/>
    </source>
</evidence>
<dbReference type="OrthoDB" id="9942247at2"/>
<name>A0A5C6EKT8_9BACT</name>
<organism evidence="1 2">
    <name type="scientific">Rubripirellula reticaptiva</name>
    <dbReference type="NCBI Taxonomy" id="2528013"/>
    <lineage>
        <taxon>Bacteria</taxon>
        <taxon>Pseudomonadati</taxon>
        <taxon>Planctomycetota</taxon>
        <taxon>Planctomycetia</taxon>
        <taxon>Pirellulales</taxon>
        <taxon>Pirellulaceae</taxon>
        <taxon>Rubripirellula</taxon>
    </lineage>
</organism>
<keyword evidence="2" id="KW-1185">Reference proteome</keyword>
<dbReference type="AlphaFoldDB" id="A0A5C6EKT8"/>
<evidence type="ECO:0000313" key="1">
    <source>
        <dbReference type="EMBL" id="TWU49438.1"/>
    </source>
</evidence>
<comment type="caution">
    <text evidence="1">The sequence shown here is derived from an EMBL/GenBank/DDBJ whole genome shotgun (WGS) entry which is preliminary data.</text>
</comment>
<accession>A0A5C6EKT8</accession>
<dbReference type="EMBL" id="SJPX01000004">
    <property type="protein sequence ID" value="TWU49438.1"/>
    <property type="molecule type" value="Genomic_DNA"/>
</dbReference>
<protein>
    <submittedName>
        <fullName evidence="1">Uncharacterized protein</fullName>
    </submittedName>
</protein>
<dbReference type="RefSeq" id="WP_146535697.1">
    <property type="nucleotide sequence ID" value="NZ_SJPX01000004.1"/>
</dbReference>
<sequence>MEESNLDSGLKHRIWVKSVGIELTPQQKQDGSYFWTYRFARCFKRGEEWEYSDTFSSHNDESLNEVIVQMIRFREEHDATRWMAKKMAEINKANAA</sequence>